<evidence type="ECO:0000256" key="1">
    <source>
        <dbReference type="ARBA" id="ARBA00007381"/>
    </source>
</evidence>
<dbReference type="PROSITE" id="PS00329">
    <property type="entry name" value="HSP70_2"/>
    <property type="match status" value="1"/>
</dbReference>
<dbReference type="InterPro" id="IPR018181">
    <property type="entry name" value="Heat_shock_70_CS"/>
</dbReference>
<organism evidence="6 7">
    <name type="scientific">Chara braunii</name>
    <name type="common">Braun's stonewort</name>
    <dbReference type="NCBI Taxonomy" id="69332"/>
    <lineage>
        <taxon>Eukaryota</taxon>
        <taxon>Viridiplantae</taxon>
        <taxon>Streptophyta</taxon>
        <taxon>Charophyceae</taxon>
        <taxon>Charales</taxon>
        <taxon>Characeae</taxon>
        <taxon>Chara</taxon>
    </lineage>
</organism>
<dbReference type="PRINTS" id="PR00301">
    <property type="entry name" value="HEATSHOCK70"/>
</dbReference>
<dbReference type="PROSITE" id="PS01036">
    <property type="entry name" value="HSP70_3"/>
    <property type="match status" value="1"/>
</dbReference>
<dbReference type="Gene3D" id="3.30.420.40">
    <property type="match status" value="3"/>
</dbReference>
<dbReference type="Pfam" id="PF00012">
    <property type="entry name" value="HSP70"/>
    <property type="match status" value="2"/>
</dbReference>
<dbReference type="Gene3D" id="3.90.640.10">
    <property type="entry name" value="Actin, Chain A, domain 4"/>
    <property type="match status" value="1"/>
</dbReference>
<evidence type="ECO:0000256" key="4">
    <source>
        <dbReference type="RuleBase" id="RU003322"/>
    </source>
</evidence>
<dbReference type="PANTHER" id="PTHR19375">
    <property type="entry name" value="HEAT SHOCK PROTEIN 70KDA"/>
    <property type="match status" value="1"/>
</dbReference>
<comment type="similarity">
    <text evidence="1 4">Belongs to the heat shock protein 70 family.</text>
</comment>
<dbReference type="Gramene" id="GBG67564">
    <property type="protein sequence ID" value="GBG67564"/>
    <property type="gene ID" value="CBR_g693"/>
</dbReference>
<name>A0A388KBX4_CHABU</name>
<reference evidence="6 7" key="1">
    <citation type="journal article" date="2018" name="Cell">
        <title>The Chara Genome: Secondary Complexity and Implications for Plant Terrestrialization.</title>
        <authorList>
            <person name="Nishiyama T."/>
            <person name="Sakayama H."/>
            <person name="Vries J.D."/>
            <person name="Buschmann H."/>
            <person name="Saint-Marcoux D."/>
            <person name="Ullrich K.K."/>
            <person name="Haas F.B."/>
            <person name="Vanderstraeten L."/>
            <person name="Becker D."/>
            <person name="Lang D."/>
            <person name="Vosolsobe S."/>
            <person name="Rombauts S."/>
            <person name="Wilhelmsson P.K.I."/>
            <person name="Janitza P."/>
            <person name="Kern R."/>
            <person name="Heyl A."/>
            <person name="Rumpler F."/>
            <person name="Villalobos L.I.A.C."/>
            <person name="Clay J.M."/>
            <person name="Skokan R."/>
            <person name="Toyoda A."/>
            <person name="Suzuki Y."/>
            <person name="Kagoshima H."/>
            <person name="Schijlen E."/>
            <person name="Tajeshwar N."/>
            <person name="Catarino B."/>
            <person name="Hetherington A.J."/>
            <person name="Saltykova A."/>
            <person name="Bonnot C."/>
            <person name="Breuninger H."/>
            <person name="Symeonidi A."/>
            <person name="Radhakrishnan G.V."/>
            <person name="Van Nieuwerburgh F."/>
            <person name="Deforce D."/>
            <person name="Chang C."/>
            <person name="Karol K.G."/>
            <person name="Hedrich R."/>
            <person name="Ulvskov P."/>
            <person name="Glockner G."/>
            <person name="Delwiche C.F."/>
            <person name="Petrasek J."/>
            <person name="Van de Peer Y."/>
            <person name="Friml J."/>
            <person name="Beilby M."/>
            <person name="Dolan L."/>
            <person name="Kohara Y."/>
            <person name="Sugano S."/>
            <person name="Fujiyama A."/>
            <person name="Delaux P.-M."/>
            <person name="Quint M."/>
            <person name="TheiBen G."/>
            <person name="Hagemann M."/>
            <person name="Harholt J."/>
            <person name="Dunand C."/>
            <person name="Zachgo S."/>
            <person name="Langdale J."/>
            <person name="Maumus F."/>
            <person name="Straeten D.V.D."/>
            <person name="Gould S.B."/>
            <person name="Rensing S.A."/>
        </authorList>
    </citation>
    <scope>NUCLEOTIDE SEQUENCE [LARGE SCALE GENOMIC DNA]</scope>
    <source>
        <strain evidence="6 7">S276</strain>
    </source>
</reference>
<keyword evidence="2 4" id="KW-0547">Nucleotide-binding</keyword>
<dbReference type="InterPro" id="IPR029047">
    <property type="entry name" value="HSP70_peptide-bd_sf"/>
</dbReference>
<sequence>MAKRVESPSIGIDLGTTFGCVGVYKNGHVEIVPNVQGNRKTPACVALTHVERLIGEAADSQLAMNPLNTVFGVKRLLGRRLGDQSLESDQKWWPFKVVAETDGKPQICLSYKGKTVMFAPEDICAMVLSTLKDVAQAEAQPWTLCVIAGLNVIRTVPDTLLAGLTYCLEKRGARAAAGEEKVMVFDLGGGTLGVSLMTVGEGGMEVKAAGGDTHLGGEDFTNRLLQHLAEEFSRKHGRNVRWNARAMQRLRMASERAKRILSTITKAMVEIDSLYDDLDFRTTITRDRFEELNADLFQRCVSCVETTLKDAGVEKREVKEVVLVGGSSRVPKIQQMLSDLFGGKELCKSVNPDEAVAYGAAVQAATLEGSFRERAPVLRWTDVTPHALGIEVGGGMMDVVIPRNAPMPAKKELFFSAHIDNQPGMQINVFEGECRRAWDNRLLGSLDFGGLPPSPAGYARIFVNIEIDANYKIQVLAEERRTGMKKCVDIEPRGCLTKLEIARMVEEAERFKAEDRERKRTVDARNALEDLTKK</sequence>
<feature type="region of interest" description="Disordered" evidence="5">
    <location>
        <begin position="512"/>
        <end position="534"/>
    </location>
</feature>
<proteinExistence type="inferred from homology"/>
<dbReference type="SUPFAM" id="SSF53067">
    <property type="entry name" value="Actin-like ATPase domain"/>
    <property type="match status" value="2"/>
</dbReference>
<dbReference type="FunFam" id="3.90.640.10:FF:000010">
    <property type="entry name" value="heat shock 70 kDa protein 14"/>
    <property type="match status" value="1"/>
</dbReference>
<dbReference type="CDD" id="cd24028">
    <property type="entry name" value="ASKHA_NBD_HSP70_HSPA1-like"/>
    <property type="match status" value="1"/>
</dbReference>
<dbReference type="STRING" id="69332.A0A388KBX4"/>
<dbReference type="GO" id="GO:0140662">
    <property type="term" value="F:ATP-dependent protein folding chaperone"/>
    <property type="evidence" value="ECO:0007669"/>
    <property type="project" value="InterPro"/>
</dbReference>
<gene>
    <name evidence="6" type="ORF">CBR_g693</name>
</gene>
<comment type="caution">
    <text evidence="6">The sequence shown here is derived from an EMBL/GenBank/DDBJ whole genome shotgun (WGS) entry which is preliminary data.</text>
</comment>
<keyword evidence="7" id="KW-1185">Reference proteome</keyword>
<dbReference type="GO" id="GO:0005524">
    <property type="term" value="F:ATP binding"/>
    <property type="evidence" value="ECO:0007669"/>
    <property type="project" value="UniProtKB-KW"/>
</dbReference>
<dbReference type="AlphaFoldDB" id="A0A388KBX4"/>
<dbReference type="EMBL" id="BFEA01000089">
    <property type="protein sequence ID" value="GBG67564.1"/>
    <property type="molecule type" value="Genomic_DNA"/>
</dbReference>
<protein>
    <submittedName>
        <fullName evidence="6">Uncharacterized protein</fullName>
    </submittedName>
</protein>
<keyword evidence="3 4" id="KW-0067">ATP-binding</keyword>
<dbReference type="FunFam" id="3.30.420.40:FF:000028">
    <property type="entry name" value="heat shock 70 kDa protein-like"/>
    <property type="match status" value="1"/>
</dbReference>
<evidence type="ECO:0000256" key="5">
    <source>
        <dbReference type="SAM" id="MobiDB-lite"/>
    </source>
</evidence>
<accession>A0A388KBX4</accession>
<evidence type="ECO:0000313" key="6">
    <source>
        <dbReference type="EMBL" id="GBG67564.1"/>
    </source>
</evidence>
<dbReference type="FunFam" id="3.30.30.30:FF:000001">
    <property type="entry name" value="heat shock 70 kDa protein-like"/>
    <property type="match status" value="1"/>
</dbReference>
<evidence type="ECO:0000256" key="2">
    <source>
        <dbReference type="ARBA" id="ARBA00022741"/>
    </source>
</evidence>
<dbReference type="SUPFAM" id="SSF100920">
    <property type="entry name" value="Heat shock protein 70kD (HSP70), peptide-binding domain"/>
    <property type="match status" value="1"/>
</dbReference>
<dbReference type="InterPro" id="IPR013126">
    <property type="entry name" value="Hsp_70_fam"/>
</dbReference>
<dbReference type="InterPro" id="IPR043129">
    <property type="entry name" value="ATPase_NBD"/>
</dbReference>
<evidence type="ECO:0000313" key="7">
    <source>
        <dbReference type="Proteomes" id="UP000265515"/>
    </source>
</evidence>
<evidence type="ECO:0000256" key="3">
    <source>
        <dbReference type="ARBA" id="ARBA00022840"/>
    </source>
</evidence>
<dbReference type="Proteomes" id="UP000265515">
    <property type="component" value="Unassembled WGS sequence"/>
</dbReference>
<dbReference type="Gene3D" id="2.60.34.10">
    <property type="entry name" value="Substrate Binding Domain Of DNAk, Chain A, domain 1"/>
    <property type="match status" value="1"/>
</dbReference>